<evidence type="ECO:0000256" key="8">
    <source>
        <dbReference type="ARBA" id="ARBA00022695"/>
    </source>
</evidence>
<comment type="subcellular location">
    <subcellularLocation>
        <location evidence="1 13">Cytoplasm</location>
    </subcellularLocation>
</comment>
<feature type="domain" description="YrdC-like" evidence="15">
    <location>
        <begin position="5"/>
        <end position="191"/>
    </location>
</feature>
<evidence type="ECO:0000259" key="15">
    <source>
        <dbReference type="PROSITE" id="PS51163"/>
    </source>
</evidence>
<evidence type="ECO:0000313" key="17">
    <source>
        <dbReference type="Proteomes" id="UP000614216"/>
    </source>
</evidence>
<evidence type="ECO:0000256" key="10">
    <source>
        <dbReference type="ARBA" id="ARBA00022840"/>
    </source>
</evidence>
<dbReference type="EMBL" id="JAEUGD010000061">
    <property type="protein sequence ID" value="MBL6448361.1"/>
    <property type="molecule type" value="Genomic_DNA"/>
</dbReference>
<dbReference type="RefSeq" id="WP_202857898.1">
    <property type="nucleotide sequence ID" value="NZ_JAEUGD010000061.1"/>
</dbReference>
<dbReference type="PROSITE" id="PS51163">
    <property type="entry name" value="YRDC"/>
    <property type="match status" value="1"/>
</dbReference>
<evidence type="ECO:0000256" key="5">
    <source>
        <dbReference type="ARBA" id="ARBA00022490"/>
    </source>
</evidence>
<comment type="function">
    <text evidence="13">Required for the formation of a threonylcarbamoyl group on adenosine at position 37 (t(6)A37) in tRNAs that read codons beginning with adenine.</text>
</comment>
<dbReference type="InterPro" id="IPR005145">
    <property type="entry name" value="Sua5_C"/>
</dbReference>
<evidence type="ECO:0000256" key="9">
    <source>
        <dbReference type="ARBA" id="ARBA00022741"/>
    </source>
</evidence>
<dbReference type="InterPro" id="IPR010923">
    <property type="entry name" value="T(6)A37_SUA5"/>
</dbReference>
<keyword evidence="7 13" id="KW-0819">tRNA processing</keyword>
<organism evidence="16 17">
    <name type="scientific">Fulvivirga marina</name>
    <dbReference type="NCBI Taxonomy" id="2494733"/>
    <lineage>
        <taxon>Bacteria</taxon>
        <taxon>Pseudomonadati</taxon>
        <taxon>Bacteroidota</taxon>
        <taxon>Cytophagia</taxon>
        <taxon>Cytophagales</taxon>
        <taxon>Fulvivirgaceae</taxon>
        <taxon>Fulvivirga</taxon>
    </lineage>
</organism>
<dbReference type="GO" id="GO:0005737">
    <property type="term" value="C:cytoplasm"/>
    <property type="evidence" value="ECO:0007669"/>
    <property type="project" value="UniProtKB-SubCell"/>
</dbReference>
<reference evidence="16" key="1">
    <citation type="submission" date="2021-01" db="EMBL/GenBank/DDBJ databases">
        <title>Fulvivirga kasyanovii gen. nov., sp nov., a novel member of the phylum Bacteroidetes isolated from seawater in a mussel farm.</title>
        <authorList>
            <person name="Zhao L.-H."/>
            <person name="Wang Z.-J."/>
        </authorList>
    </citation>
    <scope>NUCLEOTIDE SEQUENCE</scope>
    <source>
        <strain evidence="16">29W222</strain>
    </source>
</reference>
<dbReference type="InterPro" id="IPR038385">
    <property type="entry name" value="Sua5/YwlC_C"/>
</dbReference>
<dbReference type="NCBIfam" id="TIGR00057">
    <property type="entry name" value="L-threonylcarbamoyladenylate synthase"/>
    <property type="match status" value="1"/>
</dbReference>
<dbReference type="GO" id="GO:0005524">
    <property type="term" value="F:ATP binding"/>
    <property type="evidence" value="ECO:0007669"/>
    <property type="project" value="UniProtKB-UniRule"/>
</dbReference>
<dbReference type="SUPFAM" id="SSF55821">
    <property type="entry name" value="YrdC/RibB"/>
    <property type="match status" value="1"/>
</dbReference>
<dbReference type="PANTHER" id="PTHR17490">
    <property type="entry name" value="SUA5"/>
    <property type="match status" value="1"/>
</dbReference>
<dbReference type="Gene3D" id="3.90.870.10">
    <property type="entry name" value="DHBP synthase"/>
    <property type="match status" value="1"/>
</dbReference>
<feature type="binding site" evidence="14">
    <location>
        <position position="173"/>
    </location>
    <ligand>
        <name>L-threonine</name>
        <dbReference type="ChEBI" id="CHEBI:57926"/>
    </ligand>
</feature>
<feature type="binding site" evidence="14">
    <location>
        <position position="27"/>
    </location>
    <ligand>
        <name>L-threonine</name>
        <dbReference type="ChEBI" id="CHEBI:57926"/>
    </ligand>
</feature>
<keyword evidence="17" id="KW-1185">Reference proteome</keyword>
<proteinExistence type="inferred from homology"/>
<evidence type="ECO:0000256" key="4">
    <source>
        <dbReference type="ARBA" id="ARBA00015492"/>
    </source>
</evidence>
<evidence type="ECO:0000256" key="13">
    <source>
        <dbReference type="PIRNR" id="PIRNR004930"/>
    </source>
</evidence>
<keyword evidence="8 13" id="KW-0548">Nucleotidyltransferase</keyword>
<feature type="binding site" evidence="14">
    <location>
        <position position="143"/>
    </location>
    <ligand>
        <name>ATP</name>
        <dbReference type="ChEBI" id="CHEBI:30616"/>
    </ligand>
</feature>
<evidence type="ECO:0000256" key="14">
    <source>
        <dbReference type="PIRSR" id="PIRSR004930-1"/>
    </source>
</evidence>
<sequence length="318" mass="34406">MAIIGKEIGKAKSILESGELVAIPTETVYGLAGNAFNTEAIAKIFKVKNRPSFDPLIVHTYNLEQVNKIVKELPQKARLLAERFWPGPLTLLLPKQVIIPDLVTSGMDTVAVRIPNQPLTLDLLQSLDFPLVAPSANPFGYVSPTSAQHVDDQLGEKIDYVLDGGPCPVGIESTIVGFEGEDAIIHRLGGLSKEKIESIIGKVRLMPHSSSNPKAPGMLKSHYSPGKKVILGDIDFLIKKYGKDRIGIISFTKPAEGIILEHQAVLAPDGDLTTAAKNLFSSLRILDKKDIDLILAEPVPEHGLGLAINDRLKRAAAK</sequence>
<feature type="binding site" evidence="14">
    <location>
        <position position="109"/>
    </location>
    <ligand>
        <name>ATP</name>
        <dbReference type="ChEBI" id="CHEBI:30616"/>
    </ligand>
</feature>
<evidence type="ECO:0000256" key="11">
    <source>
        <dbReference type="ARBA" id="ARBA00029774"/>
    </source>
</evidence>
<keyword evidence="9 13" id="KW-0547">Nucleotide-binding</keyword>
<dbReference type="AlphaFoldDB" id="A0A937G4N0"/>
<name>A0A937G4N0_9BACT</name>
<dbReference type="FunFam" id="3.90.870.10:FF:000009">
    <property type="entry name" value="Threonylcarbamoyl-AMP synthase, putative"/>
    <property type="match status" value="1"/>
</dbReference>
<dbReference type="GO" id="GO:0003725">
    <property type="term" value="F:double-stranded RNA binding"/>
    <property type="evidence" value="ECO:0007669"/>
    <property type="project" value="UniProtKB-UniRule"/>
</dbReference>
<dbReference type="InterPro" id="IPR017945">
    <property type="entry name" value="DHBP_synth_RibB-like_a/b_dom"/>
</dbReference>
<dbReference type="EC" id="2.7.7.87" evidence="3 13"/>
<accession>A0A937G4N0</accession>
<evidence type="ECO:0000256" key="7">
    <source>
        <dbReference type="ARBA" id="ARBA00022694"/>
    </source>
</evidence>
<feature type="binding site" evidence="14">
    <location>
        <position position="133"/>
    </location>
    <ligand>
        <name>L-threonine</name>
        <dbReference type="ChEBI" id="CHEBI:57926"/>
    </ligand>
</feature>
<keyword evidence="6 13" id="KW-0808">Transferase</keyword>
<feature type="binding site" evidence="14">
    <location>
        <position position="135"/>
    </location>
    <ligand>
        <name>ATP</name>
        <dbReference type="ChEBI" id="CHEBI:30616"/>
    </ligand>
</feature>
<gene>
    <name evidence="16" type="ORF">JMN32_18755</name>
</gene>
<feature type="binding site" evidence="14">
    <location>
        <position position="223"/>
    </location>
    <ligand>
        <name>ATP</name>
        <dbReference type="ChEBI" id="CHEBI:30616"/>
    </ligand>
</feature>
<evidence type="ECO:0000313" key="16">
    <source>
        <dbReference type="EMBL" id="MBL6448361.1"/>
    </source>
</evidence>
<keyword evidence="5 13" id="KW-0963">Cytoplasm</keyword>
<evidence type="ECO:0000256" key="6">
    <source>
        <dbReference type="ARBA" id="ARBA00022679"/>
    </source>
</evidence>
<evidence type="ECO:0000256" key="2">
    <source>
        <dbReference type="ARBA" id="ARBA00007663"/>
    </source>
</evidence>
<comment type="catalytic activity">
    <reaction evidence="12 13">
        <text>L-threonine + hydrogencarbonate + ATP = L-threonylcarbamoyladenylate + diphosphate + H2O</text>
        <dbReference type="Rhea" id="RHEA:36407"/>
        <dbReference type="ChEBI" id="CHEBI:15377"/>
        <dbReference type="ChEBI" id="CHEBI:17544"/>
        <dbReference type="ChEBI" id="CHEBI:30616"/>
        <dbReference type="ChEBI" id="CHEBI:33019"/>
        <dbReference type="ChEBI" id="CHEBI:57926"/>
        <dbReference type="ChEBI" id="CHEBI:73682"/>
        <dbReference type="EC" id="2.7.7.87"/>
    </reaction>
</comment>
<feature type="binding site" evidence="14">
    <location>
        <position position="59"/>
    </location>
    <ligand>
        <name>ATP</name>
        <dbReference type="ChEBI" id="CHEBI:30616"/>
    </ligand>
</feature>
<dbReference type="InterPro" id="IPR050156">
    <property type="entry name" value="TC-AMP_synthase_SUA5"/>
</dbReference>
<evidence type="ECO:0000256" key="12">
    <source>
        <dbReference type="ARBA" id="ARBA00048366"/>
    </source>
</evidence>
<dbReference type="GO" id="GO:0008033">
    <property type="term" value="P:tRNA processing"/>
    <property type="evidence" value="ECO:0007669"/>
    <property type="project" value="UniProtKB-KW"/>
</dbReference>
<evidence type="ECO:0000256" key="1">
    <source>
        <dbReference type="ARBA" id="ARBA00004496"/>
    </source>
</evidence>
<dbReference type="GO" id="GO:0000049">
    <property type="term" value="F:tRNA binding"/>
    <property type="evidence" value="ECO:0007669"/>
    <property type="project" value="TreeGrafter"/>
</dbReference>
<comment type="similarity">
    <text evidence="2 13">Belongs to the SUA5 family.</text>
</comment>
<dbReference type="PANTHER" id="PTHR17490:SF16">
    <property type="entry name" value="THREONYLCARBAMOYL-AMP SYNTHASE"/>
    <property type="match status" value="1"/>
</dbReference>
<feature type="binding site" evidence="14">
    <location>
        <position position="187"/>
    </location>
    <ligand>
        <name>ATP</name>
        <dbReference type="ChEBI" id="CHEBI:30616"/>
    </ligand>
</feature>
<dbReference type="Pfam" id="PF01300">
    <property type="entry name" value="Sua5_yciO_yrdC"/>
    <property type="match status" value="1"/>
</dbReference>
<dbReference type="Gene3D" id="3.40.50.11030">
    <property type="entry name" value="Threonylcarbamoyl-AMP synthase, C-terminal domain"/>
    <property type="match status" value="1"/>
</dbReference>
<evidence type="ECO:0000256" key="3">
    <source>
        <dbReference type="ARBA" id="ARBA00012584"/>
    </source>
</evidence>
<comment type="caution">
    <text evidence="16">The sequence shown here is derived from an EMBL/GenBank/DDBJ whole genome shotgun (WGS) entry which is preliminary data.</text>
</comment>
<dbReference type="Pfam" id="PF03481">
    <property type="entry name" value="Sua5_C"/>
    <property type="match status" value="1"/>
</dbReference>
<dbReference type="GO" id="GO:0006450">
    <property type="term" value="P:regulation of translational fidelity"/>
    <property type="evidence" value="ECO:0007669"/>
    <property type="project" value="TreeGrafter"/>
</dbReference>
<feature type="binding site" evidence="14">
    <location>
        <position position="50"/>
    </location>
    <ligand>
        <name>ATP</name>
        <dbReference type="ChEBI" id="CHEBI:30616"/>
    </ligand>
</feature>
<dbReference type="PIRSF" id="PIRSF004930">
    <property type="entry name" value="Tln_factor_SUA5"/>
    <property type="match status" value="1"/>
</dbReference>
<protein>
    <recommendedName>
        <fullName evidence="4 13">Threonylcarbamoyl-AMP synthase</fullName>
        <shortName evidence="13">TC-AMP synthase</shortName>
        <ecNumber evidence="3 13">2.7.7.87</ecNumber>
    </recommendedName>
    <alternativeName>
        <fullName evidence="11 13">L-threonylcarbamoyladenylate synthase</fullName>
    </alternativeName>
</protein>
<dbReference type="GO" id="GO:0061710">
    <property type="term" value="F:L-threonylcarbamoyladenylate synthase"/>
    <property type="evidence" value="ECO:0007669"/>
    <property type="project" value="UniProtKB-EC"/>
</dbReference>
<dbReference type="Proteomes" id="UP000614216">
    <property type="component" value="Unassembled WGS sequence"/>
</dbReference>
<feature type="binding site" evidence="14">
    <location>
        <position position="113"/>
    </location>
    <ligand>
        <name>L-threonine</name>
        <dbReference type="ChEBI" id="CHEBI:57926"/>
    </ligand>
</feature>
<keyword evidence="10 13" id="KW-0067">ATP-binding</keyword>
<dbReference type="InterPro" id="IPR006070">
    <property type="entry name" value="Sua5-like_dom"/>
</dbReference>